<dbReference type="Gene3D" id="2.40.160.10">
    <property type="entry name" value="Porin"/>
    <property type="match status" value="1"/>
</dbReference>
<evidence type="ECO:0000313" key="3">
    <source>
        <dbReference type="EMBL" id="MET1755116.1"/>
    </source>
</evidence>
<evidence type="ECO:0000313" key="4">
    <source>
        <dbReference type="Proteomes" id="UP001548713"/>
    </source>
</evidence>
<accession>A0ABV2CZT1</accession>
<dbReference type="RefSeq" id="WP_353983590.1">
    <property type="nucleotide sequence ID" value="NZ_JBEWLY010000012.1"/>
</dbReference>
<sequence length="413" mass="44842">MRSILTMTAAAGALALATPAFAQPGDPVQVSDAFSIDPIIAGKLRYEHVDQPDLGLYADAVTMRLRAGAEFRYRNVSVLAEGEGTLAIVDNYNAFPFPVPGSSQRRLGYSVVPDPQNVELNRLQVAYKVDGTGVTAGRQRINLDDQRWVGSVDWRQNEQTFDAVRGEGKLGPVTLDATYAWSQRTLFGTDAGPRQAYDGNLIFLNGGVKAGPVQVKAFAYLLDFNDPLQLANSTQTYGLRANTVLPVTPRVKLDLTGSYARQSDWQRNPRDYAVDYVLADGGVTFAGLRLGGGWEKLGSDNGAALQTPLATLHKFNGTADLFLTTPAQGLQDAYGAVSYAFTQVKALPGLNAAVVYHQFDSDVGDIEYGTEWDAHVAFKLGQVGILAKYANYRAANPRTTDTEKFWLQAEFAL</sequence>
<dbReference type="Pfam" id="PF13372">
    <property type="entry name" value="Alginate_exp"/>
    <property type="match status" value="1"/>
</dbReference>
<dbReference type="InterPro" id="IPR025388">
    <property type="entry name" value="Alginate_export_dom"/>
</dbReference>
<name>A0ABV2CZT1_9SPHN</name>
<feature type="domain" description="Alginate export" evidence="2">
    <location>
        <begin position="112"/>
        <end position="178"/>
    </location>
</feature>
<keyword evidence="4" id="KW-1185">Reference proteome</keyword>
<dbReference type="EMBL" id="JBEWLY010000012">
    <property type="protein sequence ID" value="MET1755116.1"/>
    <property type="molecule type" value="Genomic_DNA"/>
</dbReference>
<keyword evidence="1" id="KW-0732">Signal</keyword>
<feature type="signal peptide" evidence="1">
    <location>
        <begin position="1"/>
        <end position="22"/>
    </location>
</feature>
<feature type="chain" id="PRO_5047536837" evidence="1">
    <location>
        <begin position="23"/>
        <end position="413"/>
    </location>
</feature>
<organism evidence="3 4">
    <name type="scientific">Novosphingobium kalidii</name>
    <dbReference type="NCBI Taxonomy" id="3230299"/>
    <lineage>
        <taxon>Bacteria</taxon>
        <taxon>Pseudomonadati</taxon>
        <taxon>Pseudomonadota</taxon>
        <taxon>Alphaproteobacteria</taxon>
        <taxon>Sphingomonadales</taxon>
        <taxon>Sphingomonadaceae</taxon>
        <taxon>Novosphingobium</taxon>
    </lineage>
</organism>
<evidence type="ECO:0000256" key="1">
    <source>
        <dbReference type="SAM" id="SignalP"/>
    </source>
</evidence>
<evidence type="ECO:0000259" key="2">
    <source>
        <dbReference type="Pfam" id="PF13372"/>
    </source>
</evidence>
<dbReference type="Proteomes" id="UP001548713">
    <property type="component" value="Unassembled WGS sequence"/>
</dbReference>
<dbReference type="InterPro" id="IPR023614">
    <property type="entry name" value="Porin_dom_sf"/>
</dbReference>
<gene>
    <name evidence="3" type="ORF">ABVV53_06555</name>
</gene>
<comment type="caution">
    <text evidence="3">The sequence shown here is derived from an EMBL/GenBank/DDBJ whole genome shotgun (WGS) entry which is preliminary data.</text>
</comment>
<protein>
    <submittedName>
        <fullName evidence="3">Alginate export family protein</fullName>
    </submittedName>
</protein>
<reference evidence="3 4" key="1">
    <citation type="submission" date="2024-07" db="EMBL/GenBank/DDBJ databases">
        <title>Novosphingobium kalidii RD2P27.</title>
        <authorList>
            <person name="Sun J.-Q."/>
        </authorList>
    </citation>
    <scope>NUCLEOTIDE SEQUENCE [LARGE SCALE GENOMIC DNA]</scope>
    <source>
        <strain evidence="3 4">RD2P27</strain>
    </source>
</reference>
<proteinExistence type="predicted"/>